<organism evidence="3 4">
    <name type="scientific">Pseudonocardia asaccharolytica DSM 44247 = NBRC 16224</name>
    <dbReference type="NCBI Taxonomy" id="1123024"/>
    <lineage>
        <taxon>Bacteria</taxon>
        <taxon>Bacillati</taxon>
        <taxon>Actinomycetota</taxon>
        <taxon>Actinomycetes</taxon>
        <taxon>Pseudonocardiales</taxon>
        <taxon>Pseudonocardiaceae</taxon>
        <taxon>Pseudonocardia</taxon>
    </lineage>
</organism>
<protein>
    <recommendedName>
        <fullName evidence="2">LytR/CpsA/Psr regulator C-terminal domain-containing protein</fullName>
    </recommendedName>
</protein>
<dbReference type="RefSeq" id="WP_037057580.1">
    <property type="nucleotide sequence ID" value="NZ_AUII01000019.1"/>
</dbReference>
<sequence>MSSLIRSYQRRRTRPMIVTVSVLFVAAALTWSIVLVNAAGRSGTSACPTPGTGTALGEVLASDALDEVAPAPASAIKVRVLNGGGQRGQANLVAAQLGDLGFAEAAPPDNDPHYPEGDLACHGQLRFGAAGESAAATLAIVLPCTELVRDDRPDATVDVAVGTAFGDVDPGLPARDILDQLANPATVGGAADGPAGAGNDADDSARPVDPDTLAKARAATC</sequence>
<feature type="region of interest" description="Disordered" evidence="1">
    <location>
        <begin position="183"/>
        <end position="221"/>
    </location>
</feature>
<dbReference type="AlphaFoldDB" id="A0A511CZQ9"/>
<dbReference type="Pfam" id="PF13399">
    <property type="entry name" value="LytR_C"/>
    <property type="match status" value="1"/>
</dbReference>
<dbReference type="NCBIfam" id="NF035953">
    <property type="entry name" value="integrity_Cei"/>
    <property type="match status" value="1"/>
</dbReference>
<feature type="compositionally biased region" description="Basic and acidic residues" evidence="1">
    <location>
        <begin position="203"/>
        <end position="214"/>
    </location>
</feature>
<evidence type="ECO:0000313" key="3">
    <source>
        <dbReference type="EMBL" id="GEL18031.1"/>
    </source>
</evidence>
<reference evidence="3 4" key="1">
    <citation type="submission" date="2019-07" db="EMBL/GenBank/DDBJ databases">
        <title>Whole genome shotgun sequence of Pseudonocardia asaccharolytica NBRC 16224.</title>
        <authorList>
            <person name="Hosoyama A."/>
            <person name="Uohara A."/>
            <person name="Ohji S."/>
            <person name="Ichikawa N."/>
        </authorList>
    </citation>
    <scope>NUCLEOTIDE SEQUENCE [LARGE SCALE GENOMIC DNA]</scope>
    <source>
        <strain evidence="3 4">NBRC 16224</strain>
    </source>
</reference>
<dbReference type="OrthoDB" id="5194885at2"/>
<keyword evidence="4" id="KW-1185">Reference proteome</keyword>
<gene>
    <name evidence="3" type="ORF">PA7_18680</name>
</gene>
<dbReference type="Proteomes" id="UP000321328">
    <property type="component" value="Unassembled WGS sequence"/>
</dbReference>
<dbReference type="STRING" id="1123024.GCA_000423625_03587"/>
<dbReference type="EMBL" id="BJVI01000015">
    <property type="protein sequence ID" value="GEL18031.1"/>
    <property type="molecule type" value="Genomic_DNA"/>
</dbReference>
<feature type="compositionally biased region" description="Low complexity" evidence="1">
    <location>
        <begin position="188"/>
        <end position="199"/>
    </location>
</feature>
<evidence type="ECO:0000256" key="1">
    <source>
        <dbReference type="SAM" id="MobiDB-lite"/>
    </source>
</evidence>
<proteinExistence type="predicted"/>
<name>A0A511CZQ9_9PSEU</name>
<dbReference type="Gene3D" id="3.30.70.2390">
    <property type="match status" value="1"/>
</dbReference>
<feature type="domain" description="LytR/CpsA/Psr regulator C-terminal" evidence="2">
    <location>
        <begin position="76"/>
        <end position="165"/>
    </location>
</feature>
<evidence type="ECO:0000259" key="2">
    <source>
        <dbReference type="Pfam" id="PF13399"/>
    </source>
</evidence>
<evidence type="ECO:0000313" key="4">
    <source>
        <dbReference type="Proteomes" id="UP000321328"/>
    </source>
</evidence>
<dbReference type="InterPro" id="IPR027381">
    <property type="entry name" value="LytR/CpsA/Psr_C"/>
</dbReference>
<comment type="caution">
    <text evidence="3">The sequence shown here is derived from an EMBL/GenBank/DDBJ whole genome shotgun (WGS) entry which is preliminary data.</text>
</comment>
<accession>A0A511CZQ9</accession>